<reference evidence="3" key="1">
    <citation type="submission" date="2022-12" db="EMBL/GenBank/DDBJ databases">
        <authorList>
            <person name="Petersen C."/>
        </authorList>
    </citation>
    <scope>NUCLEOTIDE SEQUENCE</scope>
    <source>
        <strain evidence="3">IBT 29677</strain>
    </source>
</reference>
<sequence>MSFSNEPFFQRLVTFANGPPRVIICDDISGIRVTYRQLMSGVLRFRQLLQQRLPQTTLDSNKMLREPIGIGILSPASVEFVVAFLAILSLGGIIVPLSTAESAEATWDRIAKSNAACVVYSPQQAELMWFIRRRALLTNDQDIQSIAISAHAGDTATNLLFTTDHPTHFPSTRTALLLFTSGTMGPPKGVLHSRQFFNADVDPIGTEADVLLFTRAAGYIGSIRLMVNMLLRGIRIELWPYLVDADMIWERLRQGGITGLHLLPTIWRKLMLVYRDKLSMLPPIEREEYCAGARQLREATAGGQVMLQEVKMFWQDMLGGRCVTVIYGGTEMGISPFKALGEDSLMEVGIFCVSANRNVRDEADTRGGISPATQVESLHDLTCVYRYLDNLKATCNAFDDEGFFRTGDIVRYNGSAYEIEGRVECDFIPTFGGRVSVPKISKALLELPQVAEGHIFAVPDPKYVNHIAALAETVDFQKRGTLSLAALRRDMAHSLTEHELPTLLRLVGDGEEIPQGVSGKLMYQKAREQFFPPESVALPEVEVWVMA</sequence>
<name>A0A9X0BDB8_9EURO</name>
<evidence type="ECO:0000259" key="2">
    <source>
        <dbReference type="Pfam" id="PF00501"/>
    </source>
</evidence>
<dbReference type="PANTHER" id="PTHR43201:SF8">
    <property type="entry name" value="ACYL-COA SYNTHETASE FAMILY MEMBER 3"/>
    <property type="match status" value="1"/>
</dbReference>
<dbReference type="GO" id="GO:0031956">
    <property type="term" value="F:medium-chain fatty acid-CoA ligase activity"/>
    <property type="evidence" value="ECO:0007669"/>
    <property type="project" value="TreeGrafter"/>
</dbReference>
<dbReference type="InterPro" id="IPR045851">
    <property type="entry name" value="AMP-bd_C_sf"/>
</dbReference>
<accession>A0A9X0BDB8</accession>
<proteinExistence type="inferred from homology"/>
<evidence type="ECO:0000313" key="4">
    <source>
        <dbReference type="Proteomes" id="UP001147747"/>
    </source>
</evidence>
<comment type="caution">
    <text evidence="3">The sequence shown here is derived from an EMBL/GenBank/DDBJ whole genome shotgun (WGS) entry which is preliminary data.</text>
</comment>
<dbReference type="InterPro" id="IPR042099">
    <property type="entry name" value="ANL_N_sf"/>
</dbReference>
<protein>
    <submittedName>
        <fullName evidence="3">NRPS-like protein biosynthetic cluster</fullName>
    </submittedName>
</protein>
<gene>
    <name evidence="3" type="ORF">N7509_002436</name>
</gene>
<evidence type="ECO:0000313" key="3">
    <source>
        <dbReference type="EMBL" id="KAJ5408553.1"/>
    </source>
</evidence>
<dbReference type="InterPro" id="IPR000873">
    <property type="entry name" value="AMP-dep_synth/lig_dom"/>
</dbReference>
<comment type="similarity">
    <text evidence="1">Belongs to the ATP-dependent AMP-binding enzyme family.</text>
</comment>
<feature type="domain" description="AMP-dependent synthetase/ligase" evidence="2">
    <location>
        <begin position="21"/>
        <end position="336"/>
    </location>
</feature>
<dbReference type="EMBL" id="JAPZBU010000004">
    <property type="protein sequence ID" value="KAJ5408553.1"/>
    <property type="molecule type" value="Genomic_DNA"/>
</dbReference>
<dbReference type="PANTHER" id="PTHR43201">
    <property type="entry name" value="ACYL-COA SYNTHETASE"/>
    <property type="match status" value="1"/>
</dbReference>
<dbReference type="SUPFAM" id="SSF56801">
    <property type="entry name" value="Acetyl-CoA synthetase-like"/>
    <property type="match status" value="1"/>
</dbReference>
<dbReference type="Proteomes" id="UP001147747">
    <property type="component" value="Unassembled WGS sequence"/>
</dbReference>
<evidence type="ECO:0000256" key="1">
    <source>
        <dbReference type="ARBA" id="ARBA00006432"/>
    </source>
</evidence>
<dbReference type="Gene3D" id="3.30.300.30">
    <property type="match status" value="1"/>
</dbReference>
<dbReference type="RefSeq" id="XP_056492868.1">
    <property type="nucleotide sequence ID" value="XM_056627073.1"/>
</dbReference>
<keyword evidence="4" id="KW-1185">Reference proteome</keyword>
<dbReference type="GeneID" id="81366053"/>
<dbReference type="OrthoDB" id="6614653at2759"/>
<reference evidence="3" key="2">
    <citation type="journal article" date="2023" name="IMA Fungus">
        <title>Comparative genomic study of the Penicillium genus elucidates a diverse pangenome and 15 lateral gene transfer events.</title>
        <authorList>
            <person name="Petersen C."/>
            <person name="Sorensen T."/>
            <person name="Nielsen M.R."/>
            <person name="Sondergaard T.E."/>
            <person name="Sorensen J.L."/>
            <person name="Fitzpatrick D.A."/>
            <person name="Frisvad J.C."/>
            <person name="Nielsen K.L."/>
        </authorList>
    </citation>
    <scope>NUCLEOTIDE SEQUENCE</scope>
    <source>
        <strain evidence="3">IBT 29677</strain>
    </source>
</reference>
<organism evidence="3 4">
    <name type="scientific">Penicillium cosmopolitanum</name>
    <dbReference type="NCBI Taxonomy" id="1131564"/>
    <lineage>
        <taxon>Eukaryota</taxon>
        <taxon>Fungi</taxon>
        <taxon>Dikarya</taxon>
        <taxon>Ascomycota</taxon>
        <taxon>Pezizomycotina</taxon>
        <taxon>Eurotiomycetes</taxon>
        <taxon>Eurotiomycetidae</taxon>
        <taxon>Eurotiales</taxon>
        <taxon>Aspergillaceae</taxon>
        <taxon>Penicillium</taxon>
    </lineage>
</organism>
<dbReference type="AlphaFoldDB" id="A0A9X0BDB8"/>
<dbReference type="Gene3D" id="3.40.50.12780">
    <property type="entry name" value="N-terminal domain of ligase-like"/>
    <property type="match status" value="1"/>
</dbReference>
<dbReference type="Pfam" id="PF00501">
    <property type="entry name" value="AMP-binding"/>
    <property type="match status" value="1"/>
</dbReference>
<dbReference type="GO" id="GO:0006631">
    <property type="term" value="P:fatty acid metabolic process"/>
    <property type="evidence" value="ECO:0007669"/>
    <property type="project" value="TreeGrafter"/>
</dbReference>